<name>A0A8W8NP18_MAGGI</name>
<dbReference type="InterPro" id="IPR007110">
    <property type="entry name" value="Ig-like_dom"/>
</dbReference>
<proteinExistence type="predicted"/>
<dbReference type="Pfam" id="PF13927">
    <property type="entry name" value="Ig_3"/>
    <property type="match status" value="1"/>
</dbReference>
<comment type="subcellular location">
    <subcellularLocation>
        <location evidence="1">Membrane</location>
        <topology evidence="1">Single-pass type I membrane protein</topology>
    </subcellularLocation>
</comment>
<dbReference type="GO" id="GO:0098609">
    <property type="term" value="P:cell-cell adhesion"/>
    <property type="evidence" value="ECO:0007669"/>
    <property type="project" value="TreeGrafter"/>
</dbReference>
<dbReference type="EnsemblMetazoa" id="G6689.3">
    <property type="protein sequence ID" value="G6689.3:cds"/>
    <property type="gene ID" value="G6689"/>
</dbReference>
<dbReference type="AlphaFoldDB" id="A0A8W8NP18"/>
<reference evidence="9" key="1">
    <citation type="submission" date="2022-08" db="UniProtKB">
        <authorList>
            <consortium name="EnsemblMetazoa"/>
        </authorList>
    </citation>
    <scope>IDENTIFICATION</scope>
    <source>
        <strain evidence="9">05x7-T-G4-1.051#20</strain>
    </source>
</reference>
<evidence type="ECO:0000313" key="10">
    <source>
        <dbReference type="Proteomes" id="UP000005408"/>
    </source>
</evidence>
<feature type="compositionally biased region" description="Low complexity" evidence="6">
    <location>
        <begin position="486"/>
        <end position="504"/>
    </location>
</feature>
<dbReference type="SMART" id="SM00409">
    <property type="entry name" value="IG"/>
    <property type="match status" value="2"/>
</dbReference>
<sequence>MGIFLLTITTSPEINVSLESNSSIVLNCTFELDANEGIRNVYWGKKLHGTNYNKLAEFAYKNAIYNIDHGLSLENRSNLHSFSDTSQSAILNITDVRCEDVGQYQCEVEFSVDSKGKTDRKYTDVYIQANAERPTTFSVHPNNSLEEHEILNIACVAVVGSPHGSLAIWEQNVSSNTLTLLKNTSKVFIDTDNCTSVANLTITYKVSRHNNGAKFMCSSRNKFTKEPAPAAEFGPIKVLYGPSNTRVNSFDLNAPLFIKDSVILECISDGNPNPIYAWKFNHSSIGNNSKFNISADKSKLSFTVTNISDSGLYQCVAYNYIKGNMFNSSSNVTITVQERHEEDNAMEIEKTCLENPCLFIQNCIMRNGSAFCSINIWAVVAIAFIFLTLILGTITLMLIISKANHIKRINRKKRMDIGDVHVSYTREKFEDFGGYADPKDVKRPENGQIKLDKDVRDNPYADPVDFQTQYAVVQKTWETPAKSSKDTNSSDTSNLLNNTDSSNTGNPSSSTETTNLKNLSSDEKTSASTETSETIPKPPNVYDGAWV</sequence>
<evidence type="ECO:0000256" key="4">
    <source>
        <dbReference type="ARBA" id="ARBA00023180"/>
    </source>
</evidence>
<dbReference type="InterPro" id="IPR003599">
    <property type="entry name" value="Ig_sub"/>
</dbReference>
<feature type="domain" description="Ig-like" evidence="8">
    <location>
        <begin position="134"/>
        <end position="234"/>
    </location>
</feature>
<dbReference type="InterPro" id="IPR003598">
    <property type="entry name" value="Ig_sub2"/>
</dbReference>
<keyword evidence="2 7" id="KW-0472">Membrane</keyword>
<dbReference type="GO" id="GO:0005911">
    <property type="term" value="C:cell-cell junction"/>
    <property type="evidence" value="ECO:0007669"/>
    <property type="project" value="TreeGrafter"/>
</dbReference>
<dbReference type="Pfam" id="PF07686">
    <property type="entry name" value="V-set"/>
    <property type="match status" value="1"/>
</dbReference>
<feature type="region of interest" description="Disordered" evidence="6">
    <location>
        <begin position="479"/>
        <end position="547"/>
    </location>
</feature>
<keyword evidence="5" id="KW-0393">Immunoglobulin domain</keyword>
<keyword evidence="10" id="KW-1185">Reference proteome</keyword>
<keyword evidence="4" id="KW-0325">Glycoprotein</keyword>
<dbReference type="GO" id="GO:0005886">
    <property type="term" value="C:plasma membrane"/>
    <property type="evidence" value="ECO:0007669"/>
    <property type="project" value="TreeGrafter"/>
</dbReference>
<protein>
    <recommendedName>
        <fullName evidence="8">Ig-like domain-containing protein</fullName>
    </recommendedName>
</protein>
<feature type="domain" description="Ig-like" evidence="8">
    <location>
        <begin position="242"/>
        <end position="335"/>
    </location>
</feature>
<feature type="region of interest" description="Disordered" evidence="6">
    <location>
        <begin position="435"/>
        <end position="460"/>
    </location>
</feature>
<accession>A0A8W8NP18</accession>
<organism evidence="9 10">
    <name type="scientific">Magallana gigas</name>
    <name type="common">Pacific oyster</name>
    <name type="synonym">Crassostrea gigas</name>
    <dbReference type="NCBI Taxonomy" id="29159"/>
    <lineage>
        <taxon>Eukaryota</taxon>
        <taxon>Metazoa</taxon>
        <taxon>Spiralia</taxon>
        <taxon>Lophotrochozoa</taxon>
        <taxon>Mollusca</taxon>
        <taxon>Bivalvia</taxon>
        <taxon>Autobranchia</taxon>
        <taxon>Pteriomorphia</taxon>
        <taxon>Ostreida</taxon>
        <taxon>Ostreoidea</taxon>
        <taxon>Ostreidae</taxon>
        <taxon>Magallana</taxon>
    </lineage>
</organism>
<dbReference type="InterPro" id="IPR036179">
    <property type="entry name" value="Ig-like_dom_sf"/>
</dbReference>
<feature type="transmembrane region" description="Helical" evidence="7">
    <location>
        <begin position="376"/>
        <end position="400"/>
    </location>
</feature>
<dbReference type="SMART" id="SM00408">
    <property type="entry name" value="IGc2"/>
    <property type="match status" value="2"/>
</dbReference>
<evidence type="ECO:0000256" key="3">
    <source>
        <dbReference type="ARBA" id="ARBA00023157"/>
    </source>
</evidence>
<keyword evidence="3" id="KW-1015">Disulfide bond</keyword>
<evidence type="ECO:0000256" key="6">
    <source>
        <dbReference type="SAM" id="MobiDB-lite"/>
    </source>
</evidence>
<evidence type="ECO:0000256" key="1">
    <source>
        <dbReference type="ARBA" id="ARBA00004479"/>
    </source>
</evidence>
<dbReference type="InterPro" id="IPR013106">
    <property type="entry name" value="Ig_V-set"/>
</dbReference>
<dbReference type="PROSITE" id="PS50835">
    <property type="entry name" value="IG_LIKE"/>
    <property type="match status" value="3"/>
</dbReference>
<dbReference type="GO" id="GO:0050839">
    <property type="term" value="F:cell adhesion molecule binding"/>
    <property type="evidence" value="ECO:0007669"/>
    <property type="project" value="TreeGrafter"/>
</dbReference>
<dbReference type="InterPro" id="IPR051275">
    <property type="entry name" value="Cell_adhesion_signaling"/>
</dbReference>
<dbReference type="SUPFAM" id="SSF48726">
    <property type="entry name" value="Immunoglobulin"/>
    <property type="match status" value="2"/>
</dbReference>
<dbReference type="Gene3D" id="2.60.40.10">
    <property type="entry name" value="Immunoglobulins"/>
    <property type="match status" value="3"/>
</dbReference>
<evidence type="ECO:0000259" key="8">
    <source>
        <dbReference type="PROSITE" id="PS50835"/>
    </source>
</evidence>
<dbReference type="Proteomes" id="UP000005408">
    <property type="component" value="Unassembled WGS sequence"/>
</dbReference>
<evidence type="ECO:0000313" key="9">
    <source>
        <dbReference type="EnsemblMetazoa" id="G6689.3:cds"/>
    </source>
</evidence>
<evidence type="ECO:0000256" key="5">
    <source>
        <dbReference type="ARBA" id="ARBA00023319"/>
    </source>
</evidence>
<dbReference type="PANTHER" id="PTHR11640:SF31">
    <property type="entry name" value="IRREGULAR CHIASM C-ROUGHEST PROTEIN-RELATED"/>
    <property type="match status" value="1"/>
</dbReference>
<feature type="compositionally biased region" description="Polar residues" evidence="6">
    <location>
        <begin position="505"/>
        <end position="519"/>
    </location>
</feature>
<feature type="domain" description="Ig-like" evidence="8">
    <location>
        <begin position="6"/>
        <end position="123"/>
    </location>
</feature>
<evidence type="ECO:0000256" key="7">
    <source>
        <dbReference type="SAM" id="Phobius"/>
    </source>
</evidence>
<keyword evidence="7" id="KW-0812">Transmembrane</keyword>
<keyword evidence="7" id="KW-1133">Transmembrane helix</keyword>
<feature type="compositionally biased region" description="Basic and acidic residues" evidence="6">
    <location>
        <begin position="435"/>
        <end position="459"/>
    </location>
</feature>
<evidence type="ECO:0000256" key="2">
    <source>
        <dbReference type="ARBA" id="ARBA00023136"/>
    </source>
</evidence>
<dbReference type="InterPro" id="IPR013783">
    <property type="entry name" value="Ig-like_fold"/>
</dbReference>
<dbReference type="PANTHER" id="PTHR11640">
    <property type="entry name" value="NEPHRIN"/>
    <property type="match status" value="1"/>
</dbReference>